<organism evidence="1 2">
    <name type="scientific">Periconia digitata</name>
    <dbReference type="NCBI Taxonomy" id="1303443"/>
    <lineage>
        <taxon>Eukaryota</taxon>
        <taxon>Fungi</taxon>
        <taxon>Dikarya</taxon>
        <taxon>Ascomycota</taxon>
        <taxon>Pezizomycotina</taxon>
        <taxon>Dothideomycetes</taxon>
        <taxon>Pleosporomycetidae</taxon>
        <taxon>Pleosporales</taxon>
        <taxon>Massarineae</taxon>
        <taxon>Periconiaceae</taxon>
        <taxon>Periconia</taxon>
    </lineage>
</organism>
<dbReference type="OrthoDB" id="3052842at2759"/>
<dbReference type="AlphaFoldDB" id="A0A9W4XGB7"/>
<accession>A0A9W4XGB7</accession>
<proteinExistence type="predicted"/>
<keyword evidence="2" id="KW-1185">Reference proteome</keyword>
<comment type="caution">
    <text evidence="1">The sequence shown here is derived from an EMBL/GenBank/DDBJ whole genome shotgun (WGS) entry which is preliminary data.</text>
</comment>
<dbReference type="InterPro" id="IPR015157">
    <property type="entry name" value="TMA7"/>
</dbReference>
<protein>
    <submittedName>
        <fullName evidence="1">Uncharacterized protein</fullName>
    </submittedName>
</protein>
<name>A0A9W4XGB7_9PLEO</name>
<evidence type="ECO:0000313" key="1">
    <source>
        <dbReference type="EMBL" id="CAI6239707.1"/>
    </source>
</evidence>
<evidence type="ECO:0000313" key="2">
    <source>
        <dbReference type="Proteomes" id="UP001152607"/>
    </source>
</evidence>
<dbReference type="EMBL" id="CAOQHR010000001">
    <property type="protein sequence ID" value="CAI6239707.1"/>
    <property type="molecule type" value="Genomic_DNA"/>
</dbReference>
<sequence length="111" mass="12393">MEGCRKTFLFFLKGLSEDTLLTWCYSAGTNPIHNKKAKKAKQELDEDDLAFKAKQQAGAYATSSSSSFLEETRLRRYARLPCTSSSETGPVIYPVDDICVKRQGTRTSDAD</sequence>
<dbReference type="Pfam" id="PF09072">
    <property type="entry name" value="TMA7"/>
    <property type="match status" value="1"/>
</dbReference>
<dbReference type="Proteomes" id="UP001152607">
    <property type="component" value="Unassembled WGS sequence"/>
</dbReference>
<reference evidence="1" key="1">
    <citation type="submission" date="2023-01" db="EMBL/GenBank/DDBJ databases">
        <authorList>
            <person name="Van Ghelder C."/>
            <person name="Rancurel C."/>
        </authorList>
    </citation>
    <scope>NUCLEOTIDE SEQUENCE</scope>
    <source>
        <strain evidence="1">CNCM I-4278</strain>
    </source>
</reference>
<gene>
    <name evidence="1" type="ORF">PDIGIT_LOCUS536</name>
</gene>